<reference evidence="1 2" key="1">
    <citation type="submission" date="2018-12" db="EMBL/GenBank/DDBJ databases">
        <authorList>
            <consortium name="Pathogen Informatics"/>
        </authorList>
    </citation>
    <scope>NUCLEOTIDE SEQUENCE [LARGE SCALE GENOMIC DNA]</scope>
    <source>
        <strain evidence="1 2">NCTC11636</strain>
    </source>
</reference>
<accession>A0A3S4T8X6</accession>
<name>A0A3S4T8X6_9ACTO</name>
<sequence length="79" mass="8688">MSARERYSDPRRVLCWVRGCPIPVVRDVVGVLGQEHPALAIVVDEMQDLDDELMGALLAIEHEASQQGWPSGGPLTPRP</sequence>
<keyword evidence="2" id="KW-1185">Reference proteome</keyword>
<organism evidence="1 2">
    <name type="scientific">Actinomyces howellii</name>
    <dbReference type="NCBI Taxonomy" id="52771"/>
    <lineage>
        <taxon>Bacteria</taxon>
        <taxon>Bacillati</taxon>
        <taxon>Actinomycetota</taxon>
        <taxon>Actinomycetes</taxon>
        <taxon>Actinomycetales</taxon>
        <taxon>Actinomycetaceae</taxon>
        <taxon>Actinomyces</taxon>
    </lineage>
</organism>
<proteinExistence type="predicted"/>
<evidence type="ECO:0000313" key="2">
    <source>
        <dbReference type="Proteomes" id="UP000266895"/>
    </source>
</evidence>
<dbReference type="RefSeq" id="WP_161512795.1">
    <property type="nucleotide sequence ID" value="NZ_PISF01000027.1"/>
</dbReference>
<evidence type="ECO:0000313" key="1">
    <source>
        <dbReference type="EMBL" id="VEG26731.1"/>
    </source>
</evidence>
<dbReference type="KEGG" id="ahw:NCTC11636_00676"/>
<dbReference type="AlphaFoldDB" id="A0A3S4T8X6"/>
<protein>
    <submittedName>
        <fullName evidence="1">Uncharacterized protein</fullName>
    </submittedName>
</protein>
<dbReference type="EMBL" id="LR134350">
    <property type="protein sequence ID" value="VEG26731.1"/>
    <property type="molecule type" value="Genomic_DNA"/>
</dbReference>
<dbReference type="Proteomes" id="UP000266895">
    <property type="component" value="Chromosome"/>
</dbReference>
<gene>
    <name evidence="1" type="ORF">NCTC11636_00676</name>
</gene>